<accession>A0A5B1B564</accession>
<dbReference type="OrthoDB" id="4741720at2"/>
<keyword evidence="2" id="KW-1185">Reference proteome</keyword>
<reference evidence="1 2" key="1">
    <citation type="submission" date="2019-09" db="EMBL/GenBank/DDBJ databases">
        <title>Report of infection by Mycobacterium simiae a patient suffering from pulmonary tuberculosis.</title>
        <authorList>
            <person name="Mohanty P.S."/>
            <person name="Bansal A.K."/>
            <person name="Singh H."/>
            <person name="Sharma S."/>
            <person name="Patil S.A."/>
            <person name="Upadhaya P."/>
            <person name="Singh P.K."/>
            <person name="Kumar D."/>
            <person name="Kumar S."/>
            <person name="Singh R.K."/>
            <person name="Chaudhary B."/>
        </authorList>
    </citation>
    <scope>NUCLEOTIDE SEQUENCE [LARGE SCALE GENOMIC DNA]</scope>
    <source>
        <strain evidence="1 2">JAL-560-SIM</strain>
    </source>
</reference>
<organism evidence="1 2">
    <name type="scientific">Mycobacterium simiae</name>
    <name type="common">Mycobacterium habana</name>
    <dbReference type="NCBI Taxonomy" id="1784"/>
    <lineage>
        <taxon>Bacteria</taxon>
        <taxon>Bacillati</taxon>
        <taxon>Actinomycetota</taxon>
        <taxon>Actinomycetes</taxon>
        <taxon>Mycobacteriales</taxon>
        <taxon>Mycobacteriaceae</taxon>
        <taxon>Mycobacterium</taxon>
        <taxon>Mycobacterium simiae complex</taxon>
    </lineage>
</organism>
<dbReference type="InterPro" id="IPR036894">
    <property type="entry name" value="YbaB-like_sf"/>
</dbReference>
<protein>
    <submittedName>
        <fullName evidence="1">YbaB/EbfC family nucleoid-associated protein</fullName>
    </submittedName>
</protein>
<dbReference type="SUPFAM" id="SSF82607">
    <property type="entry name" value="YbaB-like"/>
    <property type="match status" value="1"/>
</dbReference>
<name>A0A5B1B564_MYCSI</name>
<dbReference type="Proteomes" id="UP000324701">
    <property type="component" value="Unassembled WGS sequence"/>
</dbReference>
<sequence>MTSEMHPQVSEALRQAELFQSALVDQQHRRNTETFTATDESKAVAVTVDAGLCLTGLYIEEGLLRLGADTVEQRINEALGNARTTATAAIDAEYDRLIEVVAGIADSLKKTLDVT</sequence>
<dbReference type="Gene3D" id="3.30.1310.10">
    <property type="entry name" value="Nucleoid-associated protein YbaB-like domain"/>
    <property type="match status" value="1"/>
</dbReference>
<proteinExistence type="predicted"/>
<evidence type="ECO:0000313" key="1">
    <source>
        <dbReference type="EMBL" id="KAA1242503.1"/>
    </source>
</evidence>
<dbReference type="AlphaFoldDB" id="A0A5B1B564"/>
<dbReference type="GO" id="GO:0003677">
    <property type="term" value="F:DNA binding"/>
    <property type="evidence" value="ECO:0007669"/>
    <property type="project" value="InterPro"/>
</dbReference>
<evidence type="ECO:0000313" key="2">
    <source>
        <dbReference type="Proteomes" id="UP000324701"/>
    </source>
</evidence>
<dbReference type="InterPro" id="IPR004401">
    <property type="entry name" value="YbaB/EbfC"/>
</dbReference>
<dbReference type="Pfam" id="PF02575">
    <property type="entry name" value="YbaB_DNA_bd"/>
    <property type="match status" value="1"/>
</dbReference>
<gene>
    <name evidence="1" type="ORF">F0Q45_26260</name>
</gene>
<dbReference type="EMBL" id="VTZN01000429">
    <property type="protein sequence ID" value="KAA1242503.1"/>
    <property type="molecule type" value="Genomic_DNA"/>
</dbReference>
<dbReference type="RefSeq" id="WP_149656625.1">
    <property type="nucleotide sequence ID" value="NZ_VTZN01000429.1"/>
</dbReference>
<comment type="caution">
    <text evidence="1">The sequence shown here is derived from an EMBL/GenBank/DDBJ whole genome shotgun (WGS) entry which is preliminary data.</text>
</comment>